<protein>
    <submittedName>
        <fullName evidence="8">RagB/SusD family nutrient uptake outer membrane protein</fullName>
    </submittedName>
</protein>
<evidence type="ECO:0000313" key="8">
    <source>
        <dbReference type="EMBL" id="TKC09247.1"/>
    </source>
</evidence>
<comment type="subcellular location">
    <subcellularLocation>
        <location evidence="1">Cell outer membrane</location>
    </subcellularLocation>
</comment>
<proteinExistence type="inferred from homology"/>
<keyword evidence="9" id="KW-1185">Reference proteome</keyword>
<feature type="domain" description="RagB/SusD" evidence="6">
    <location>
        <begin position="308"/>
        <end position="454"/>
    </location>
</feature>
<dbReference type="OrthoDB" id="653598at2"/>
<keyword evidence="3" id="KW-0732">Signal</keyword>
<dbReference type="InterPro" id="IPR011990">
    <property type="entry name" value="TPR-like_helical_dom_sf"/>
</dbReference>
<reference evidence="8 9" key="1">
    <citation type="submission" date="2019-04" db="EMBL/GenBank/DDBJ databases">
        <title>Pedobacter sp. RP-3-15 sp. nov., isolated from Arctic soil.</title>
        <authorList>
            <person name="Dahal R.H."/>
            <person name="Kim D.-U."/>
        </authorList>
    </citation>
    <scope>NUCLEOTIDE SEQUENCE [LARGE SCALE GENOMIC DNA]</scope>
    <source>
        <strain evidence="8 9">RP-3-15</strain>
    </source>
</reference>
<keyword evidence="4" id="KW-0472">Membrane</keyword>
<dbReference type="Pfam" id="PF07980">
    <property type="entry name" value="SusD_RagB"/>
    <property type="match status" value="1"/>
</dbReference>
<dbReference type="GO" id="GO:0009279">
    <property type="term" value="C:cell outer membrane"/>
    <property type="evidence" value="ECO:0007669"/>
    <property type="project" value="UniProtKB-SubCell"/>
</dbReference>
<evidence type="ECO:0000256" key="3">
    <source>
        <dbReference type="ARBA" id="ARBA00022729"/>
    </source>
</evidence>
<comment type="similarity">
    <text evidence="2">Belongs to the SusD family.</text>
</comment>
<dbReference type="EMBL" id="SWBQ01000001">
    <property type="protein sequence ID" value="TKC09247.1"/>
    <property type="molecule type" value="Genomic_DNA"/>
</dbReference>
<dbReference type="AlphaFoldDB" id="A0A4U1CMW6"/>
<evidence type="ECO:0000256" key="1">
    <source>
        <dbReference type="ARBA" id="ARBA00004442"/>
    </source>
</evidence>
<feature type="domain" description="SusD-like N-terminal" evidence="7">
    <location>
        <begin position="24"/>
        <end position="227"/>
    </location>
</feature>
<gene>
    <name evidence="8" type="ORF">FA047_03920</name>
</gene>
<accession>A0A4U1CMW6</accession>
<evidence type="ECO:0000259" key="7">
    <source>
        <dbReference type="Pfam" id="PF14322"/>
    </source>
</evidence>
<evidence type="ECO:0000256" key="2">
    <source>
        <dbReference type="ARBA" id="ARBA00006275"/>
    </source>
</evidence>
<dbReference type="RefSeq" id="WP_136834659.1">
    <property type="nucleotide sequence ID" value="NZ_SWBQ01000001.1"/>
</dbReference>
<dbReference type="Gene3D" id="1.25.40.390">
    <property type="match status" value="1"/>
</dbReference>
<evidence type="ECO:0000256" key="4">
    <source>
        <dbReference type="ARBA" id="ARBA00023136"/>
    </source>
</evidence>
<evidence type="ECO:0000256" key="5">
    <source>
        <dbReference type="ARBA" id="ARBA00023237"/>
    </source>
</evidence>
<dbReference type="SUPFAM" id="SSF48452">
    <property type="entry name" value="TPR-like"/>
    <property type="match status" value="1"/>
</dbReference>
<keyword evidence="5" id="KW-0998">Cell outer membrane</keyword>
<dbReference type="InterPro" id="IPR012944">
    <property type="entry name" value="SusD_RagB_dom"/>
</dbReference>
<name>A0A4U1CMW6_9SPHI</name>
<sequence length="455" mass="51650">MKNIKCLFTIWIALVLFPCLGCKKYLEEKSNDKFAVITNLRDLQALIDFDLTNQSDPSAGEESADNYYVTFSIWQALSTEFDRDMYIWEQNVFSTTNVNNWTYLYDLLYKANTVLESLEKIQKTGGNEAEWSHLKAQALFLRAKCFLKVVEIWSPAFDESSSNTDLGIPLRLTTDFNQVSTRASVRESYNKILDDLKLSVAHLPIVPLHVIRASRASAYGLIAKTYLDMRLYKEAGVYADSCLQLNNKLLDFNTLNAAANFPIAQYNEEVIYHSSCRSPAILTQARAIIDGNLFNSYSDSDLRKSVFFRKNADNTATFKGSYNGNGAMFGGIAVSEIILIRAECYAREDNVAKAMTDLNTLMVKRWNKNVLFTPFSATSKDDALNKILIERRKELVLRGGIRWIDIKRLNKENRNIIIGRSLNGTTYSLAPNDKRYALPLPENVIMNSGMPQNPR</sequence>
<evidence type="ECO:0000259" key="6">
    <source>
        <dbReference type="Pfam" id="PF07980"/>
    </source>
</evidence>
<dbReference type="Proteomes" id="UP000307244">
    <property type="component" value="Unassembled WGS sequence"/>
</dbReference>
<dbReference type="Pfam" id="PF14322">
    <property type="entry name" value="SusD-like_3"/>
    <property type="match status" value="1"/>
</dbReference>
<evidence type="ECO:0000313" key="9">
    <source>
        <dbReference type="Proteomes" id="UP000307244"/>
    </source>
</evidence>
<dbReference type="InterPro" id="IPR033985">
    <property type="entry name" value="SusD-like_N"/>
</dbReference>
<organism evidence="8 9">
    <name type="scientific">Pedobacter frigoris</name>
    <dbReference type="NCBI Taxonomy" id="2571272"/>
    <lineage>
        <taxon>Bacteria</taxon>
        <taxon>Pseudomonadati</taxon>
        <taxon>Bacteroidota</taxon>
        <taxon>Sphingobacteriia</taxon>
        <taxon>Sphingobacteriales</taxon>
        <taxon>Sphingobacteriaceae</taxon>
        <taxon>Pedobacter</taxon>
    </lineage>
</organism>
<comment type="caution">
    <text evidence="8">The sequence shown here is derived from an EMBL/GenBank/DDBJ whole genome shotgun (WGS) entry which is preliminary data.</text>
</comment>